<sequence>MIGCVRYGKHSEGGTRFETLAPALIPGEQLHWDAWKTTPSIVAVATSGPLENTCASRSHFNNIVVKLDLFHGSAPLSITLSLALSASSSPSLLCGGSGGPKEAPGCLPVLWYPSSQSHQTAHTGALQDQKTTTYRAAGQSGKSPEAFSPGHGPQQCPTLYAIHAEDVMHTESAHSPRLSP</sequence>
<dbReference type="Proteomes" id="UP000579812">
    <property type="component" value="Unassembled WGS sequence"/>
</dbReference>
<evidence type="ECO:0000313" key="3">
    <source>
        <dbReference type="Proteomes" id="UP000579812"/>
    </source>
</evidence>
<reference evidence="2 3" key="1">
    <citation type="submission" date="2020-04" db="EMBL/GenBank/DDBJ databases">
        <title>Chromosome-level genome assembly of a cyprinid fish Onychostoma macrolepis by integration of Nanopore Sequencing, Bionano and Hi-C technology.</title>
        <authorList>
            <person name="Wang D."/>
        </authorList>
    </citation>
    <scope>NUCLEOTIDE SEQUENCE [LARGE SCALE GENOMIC DNA]</scope>
    <source>
        <strain evidence="2">SWU-2019</strain>
        <tissue evidence="2">Muscle</tissue>
    </source>
</reference>
<feature type="compositionally biased region" description="Polar residues" evidence="1">
    <location>
        <begin position="118"/>
        <end position="134"/>
    </location>
</feature>
<proteinExistence type="predicted"/>
<dbReference type="AlphaFoldDB" id="A0A7J6CGB1"/>
<name>A0A7J6CGB1_9TELE</name>
<gene>
    <name evidence="2" type="ORF">G5714_013833</name>
</gene>
<comment type="caution">
    <text evidence="2">The sequence shown here is derived from an EMBL/GenBank/DDBJ whole genome shotgun (WGS) entry which is preliminary data.</text>
</comment>
<protein>
    <submittedName>
        <fullName evidence="2">Uncharacterized protein</fullName>
    </submittedName>
</protein>
<keyword evidence="3" id="KW-1185">Reference proteome</keyword>
<feature type="region of interest" description="Disordered" evidence="1">
    <location>
        <begin position="118"/>
        <end position="155"/>
    </location>
</feature>
<evidence type="ECO:0000313" key="2">
    <source>
        <dbReference type="EMBL" id="KAF4106171.1"/>
    </source>
</evidence>
<accession>A0A7J6CGB1</accession>
<dbReference type="EMBL" id="JAAMOB010000013">
    <property type="protein sequence ID" value="KAF4106171.1"/>
    <property type="molecule type" value="Genomic_DNA"/>
</dbReference>
<evidence type="ECO:0000256" key="1">
    <source>
        <dbReference type="SAM" id="MobiDB-lite"/>
    </source>
</evidence>
<organism evidence="2 3">
    <name type="scientific">Onychostoma macrolepis</name>
    <dbReference type="NCBI Taxonomy" id="369639"/>
    <lineage>
        <taxon>Eukaryota</taxon>
        <taxon>Metazoa</taxon>
        <taxon>Chordata</taxon>
        <taxon>Craniata</taxon>
        <taxon>Vertebrata</taxon>
        <taxon>Euteleostomi</taxon>
        <taxon>Actinopterygii</taxon>
        <taxon>Neopterygii</taxon>
        <taxon>Teleostei</taxon>
        <taxon>Ostariophysi</taxon>
        <taxon>Cypriniformes</taxon>
        <taxon>Cyprinidae</taxon>
        <taxon>Acrossocheilinae</taxon>
        <taxon>Onychostoma</taxon>
    </lineage>
</organism>